<organism evidence="2 3">
    <name type="scientific">Protea cynaroides</name>
    <dbReference type="NCBI Taxonomy" id="273540"/>
    <lineage>
        <taxon>Eukaryota</taxon>
        <taxon>Viridiplantae</taxon>
        <taxon>Streptophyta</taxon>
        <taxon>Embryophyta</taxon>
        <taxon>Tracheophyta</taxon>
        <taxon>Spermatophyta</taxon>
        <taxon>Magnoliopsida</taxon>
        <taxon>Proteales</taxon>
        <taxon>Proteaceae</taxon>
        <taxon>Protea</taxon>
    </lineage>
</organism>
<reference evidence="2" key="1">
    <citation type="journal article" date="2023" name="Plant J.">
        <title>The genome of the king protea, Protea cynaroides.</title>
        <authorList>
            <person name="Chang J."/>
            <person name="Duong T.A."/>
            <person name="Schoeman C."/>
            <person name="Ma X."/>
            <person name="Roodt D."/>
            <person name="Barker N."/>
            <person name="Li Z."/>
            <person name="Van de Peer Y."/>
            <person name="Mizrachi E."/>
        </authorList>
    </citation>
    <scope>NUCLEOTIDE SEQUENCE</scope>
    <source>
        <tissue evidence="2">Young leaves</tissue>
    </source>
</reference>
<dbReference type="EMBL" id="JAMYWD010000010">
    <property type="protein sequence ID" value="KAJ4958951.1"/>
    <property type="molecule type" value="Genomic_DNA"/>
</dbReference>
<dbReference type="PANTHER" id="PTHR33232:SF20">
    <property type="entry name" value="PROTEIN SIEVE ELEMENT OCCLUSION B-LIKE"/>
    <property type="match status" value="1"/>
</dbReference>
<evidence type="ECO:0000259" key="1">
    <source>
        <dbReference type="Pfam" id="PF14576"/>
    </source>
</evidence>
<comment type="caution">
    <text evidence="2">The sequence shown here is derived from an EMBL/GenBank/DDBJ whole genome shotgun (WGS) entry which is preliminary data.</text>
</comment>
<dbReference type="GO" id="GO:0010088">
    <property type="term" value="P:phloem development"/>
    <property type="evidence" value="ECO:0007669"/>
    <property type="project" value="InterPro"/>
</dbReference>
<name>A0A9Q0K0U0_9MAGN</name>
<dbReference type="Proteomes" id="UP001141806">
    <property type="component" value="Unassembled WGS sequence"/>
</dbReference>
<dbReference type="Pfam" id="PF14576">
    <property type="entry name" value="SEO_N"/>
    <property type="match status" value="1"/>
</dbReference>
<sequence>MGRTSHSGSAYSISSHDEAIIHQIKAKHGLKSREFNFKPLMLVVEDIFHQVFVSVGKQKSSEEAGNKEPGCSNPIEKLELQNHIRCTIHRLAWEITCKCAHRNDAHETTLALLDLLHDYSWEAKVVLILGTFAMTYGEFWLTAQPLPGNPLLQAVSMLKQPPCFQQTKSATLNSRFESLQNLVERMLDLANYIVELKEHKVYLDEISKTAVQLAAYLIIVSVVTCISSNMALAKLGTEIPFYGNRYTSLDTEIRVLNKFHHMLTPVHDYLHELYTAEKGRMSTGKVTREKEHTVQRVRQETVLQGATVLASRTRGKLESPHLDHSSFYNVIT</sequence>
<dbReference type="PANTHER" id="PTHR33232">
    <property type="entry name" value="PROTEIN SIEVE ELEMENT OCCLUSION B-LIKE"/>
    <property type="match status" value="1"/>
</dbReference>
<gene>
    <name evidence="2" type="ORF">NE237_026062</name>
</gene>
<dbReference type="InterPro" id="IPR039299">
    <property type="entry name" value="SEOA"/>
</dbReference>
<accession>A0A9Q0K0U0</accession>
<keyword evidence="3" id="KW-1185">Reference proteome</keyword>
<protein>
    <recommendedName>
        <fullName evidence="1">Sieve element occlusion N-terminal domain-containing protein</fullName>
    </recommendedName>
</protein>
<dbReference type="AlphaFoldDB" id="A0A9Q0K0U0"/>
<feature type="domain" description="Sieve element occlusion N-terminal" evidence="1">
    <location>
        <begin position="15"/>
        <end position="272"/>
    </location>
</feature>
<dbReference type="OrthoDB" id="1478893at2759"/>
<evidence type="ECO:0000313" key="2">
    <source>
        <dbReference type="EMBL" id="KAJ4958951.1"/>
    </source>
</evidence>
<evidence type="ECO:0000313" key="3">
    <source>
        <dbReference type="Proteomes" id="UP001141806"/>
    </source>
</evidence>
<proteinExistence type="predicted"/>
<dbReference type="InterPro" id="IPR027942">
    <property type="entry name" value="SEO_N"/>
</dbReference>